<keyword evidence="5" id="KW-1185">Reference proteome</keyword>
<name>A0AAV0V5C7_9STRA</name>
<dbReference type="PROSITE" id="PS50089">
    <property type="entry name" value="ZF_RING_2"/>
    <property type="match status" value="1"/>
</dbReference>
<dbReference type="EMBL" id="CANTFM010001842">
    <property type="protein sequence ID" value="CAI5743235.1"/>
    <property type="molecule type" value="Genomic_DNA"/>
</dbReference>
<dbReference type="AlphaFoldDB" id="A0AAV0V5C7"/>
<reference evidence="4" key="1">
    <citation type="submission" date="2022-12" db="EMBL/GenBank/DDBJ databases">
        <authorList>
            <person name="Webb A."/>
        </authorList>
    </citation>
    <scope>NUCLEOTIDE SEQUENCE</scope>
    <source>
        <strain evidence="4">Pd1</strain>
    </source>
</reference>
<evidence type="ECO:0000313" key="4">
    <source>
        <dbReference type="EMBL" id="CAI5743235.1"/>
    </source>
</evidence>
<feature type="domain" description="RING-type" evidence="3">
    <location>
        <begin position="188"/>
        <end position="234"/>
    </location>
</feature>
<feature type="region of interest" description="Disordered" evidence="2">
    <location>
        <begin position="37"/>
        <end position="65"/>
    </location>
</feature>
<proteinExistence type="predicted"/>
<evidence type="ECO:0000256" key="1">
    <source>
        <dbReference type="PROSITE-ProRule" id="PRU00175"/>
    </source>
</evidence>
<evidence type="ECO:0000313" key="5">
    <source>
        <dbReference type="Proteomes" id="UP001162029"/>
    </source>
</evidence>
<comment type="caution">
    <text evidence="4">The sequence shown here is derived from an EMBL/GenBank/DDBJ whole genome shotgun (WGS) entry which is preliminary data.</text>
</comment>
<evidence type="ECO:0000259" key="3">
    <source>
        <dbReference type="PROSITE" id="PS50089"/>
    </source>
</evidence>
<protein>
    <recommendedName>
        <fullName evidence="3">RING-type domain-containing protein</fullName>
    </recommendedName>
</protein>
<accession>A0AAV0V5C7</accession>
<dbReference type="Gene3D" id="3.30.40.10">
    <property type="entry name" value="Zinc/RING finger domain, C3HC4 (zinc finger)"/>
    <property type="match status" value="1"/>
</dbReference>
<feature type="region of interest" description="Disordered" evidence="2">
    <location>
        <begin position="84"/>
        <end position="109"/>
    </location>
</feature>
<gene>
    <name evidence="4" type="ORF">PDE001_LOCUS8619</name>
</gene>
<dbReference type="SUPFAM" id="SSF57850">
    <property type="entry name" value="RING/U-box"/>
    <property type="match status" value="1"/>
</dbReference>
<dbReference type="InterPro" id="IPR001841">
    <property type="entry name" value="Znf_RING"/>
</dbReference>
<organism evidence="4 5">
    <name type="scientific">Peronospora destructor</name>
    <dbReference type="NCBI Taxonomy" id="86335"/>
    <lineage>
        <taxon>Eukaryota</taxon>
        <taxon>Sar</taxon>
        <taxon>Stramenopiles</taxon>
        <taxon>Oomycota</taxon>
        <taxon>Peronosporomycetes</taxon>
        <taxon>Peronosporales</taxon>
        <taxon>Peronosporaceae</taxon>
        <taxon>Peronospora</taxon>
    </lineage>
</organism>
<feature type="compositionally biased region" description="Basic and acidic residues" evidence="2">
    <location>
        <begin position="86"/>
        <end position="98"/>
    </location>
</feature>
<sequence>MAFRAEVDSARANLWHSWGIAFDRAFADRAIQAGRGHFDKHLQPTTDVAGRSATRKRARKRRRSLVVPDSDDFQLIVEASVANSSEDAKDTTSRKSESHQPPSKRCRSMSQMLDIARKSRRNSRRQSIVSQVDFSSIVTNEAEKKTTAMSCRVTQSSRKSLLPRHSANGYARETSSLEIVEDEDEDLCQLCYSEQALVHMNPCDHAVCSSCWSRLSPSSGSNGMSSQCVCPWDREVVTKRK</sequence>
<keyword evidence="1" id="KW-0863">Zinc-finger</keyword>
<keyword evidence="1" id="KW-0479">Metal-binding</keyword>
<dbReference type="GO" id="GO:0008270">
    <property type="term" value="F:zinc ion binding"/>
    <property type="evidence" value="ECO:0007669"/>
    <property type="project" value="UniProtKB-KW"/>
</dbReference>
<keyword evidence="1" id="KW-0862">Zinc</keyword>
<dbReference type="Proteomes" id="UP001162029">
    <property type="component" value="Unassembled WGS sequence"/>
</dbReference>
<feature type="compositionally biased region" description="Basic residues" evidence="2">
    <location>
        <begin position="53"/>
        <end position="64"/>
    </location>
</feature>
<dbReference type="InterPro" id="IPR013083">
    <property type="entry name" value="Znf_RING/FYVE/PHD"/>
</dbReference>
<evidence type="ECO:0000256" key="2">
    <source>
        <dbReference type="SAM" id="MobiDB-lite"/>
    </source>
</evidence>